<keyword evidence="3" id="KW-1185">Reference proteome</keyword>
<keyword evidence="1" id="KW-0812">Transmembrane</keyword>
<keyword evidence="1" id="KW-1133">Transmembrane helix</keyword>
<protein>
    <submittedName>
        <fullName evidence="2">Uncharacterized protein</fullName>
    </submittedName>
</protein>
<dbReference type="Proteomes" id="UP000011713">
    <property type="component" value="Unassembled WGS sequence"/>
</dbReference>
<keyword evidence="1" id="KW-0472">Membrane</keyword>
<evidence type="ECO:0000256" key="1">
    <source>
        <dbReference type="SAM" id="Phobius"/>
    </source>
</evidence>
<dbReference type="AlphaFoldDB" id="M4BSP1"/>
<organism evidence="2 3">
    <name type="scientific">Hyaloperonospora arabidopsidis (strain Emoy2)</name>
    <name type="common">Downy mildew agent</name>
    <name type="synonym">Peronospora arabidopsidis</name>
    <dbReference type="NCBI Taxonomy" id="559515"/>
    <lineage>
        <taxon>Eukaryota</taxon>
        <taxon>Sar</taxon>
        <taxon>Stramenopiles</taxon>
        <taxon>Oomycota</taxon>
        <taxon>Peronosporomycetes</taxon>
        <taxon>Peronosporales</taxon>
        <taxon>Peronosporaceae</taxon>
        <taxon>Hyaloperonospora</taxon>
    </lineage>
</organism>
<name>M4BSP1_HYAAE</name>
<dbReference type="VEuPathDB" id="FungiDB:HpaG809475"/>
<dbReference type="HOGENOM" id="CLU_1646968_0_0_1"/>
<dbReference type="InParanoid" id="M4BSP1"/>
<accession>M4BSP1</accession>
<reference evidence="2" key="2">
    <citation type="submission" date="2015-06" db="UniProtKB">
        <authorList>
            <consortium name="EnsemblProtists"/>
        </authorList>
    </citation>
    <scope>IDENTIFICATION</scope>
    <source>
        <strain evidence="2">Emoy2</strain>
    </source>
</reference>
<proteinExistence type="predicted"/>
<evidence type="ECO:0000313" key="2">
    <source>
        <dbReference type="EnsemblProtists" id="HpaP809475"/>
    </source>
</evidence>
<evidence type="ECO:0000313" key="3">
    <source>
        <dbReference type="Proteomes" id="UP000011713"/>
    </source>
</evidence>
<feature type="transmembrane region" description="Helical" evidence="1">
    <location>
        <begin position="6"/>
        <end position="25"/>
    </location>
</feature>
<sequence length="161" mass="18328">MLSSEVFSGVMAATLIAVAAYAIVVSRRMEIQSVKNFVRCVTIIVDVPSWLLENVLNPSIQCQELDHDATSRVVFVLGWYWRRNALFVPADWCGCRIMGCHWLRALRCRRYDCAGSCWSVHALGTWRERHDDGRRVAAIRLHHASVCWLHLDVLPVHLSGV</sequence>
<dbReference type="EnsemblProtists" id="HpaT809475">
    <property type="protein sequence ID" value="HpaP809475"/>
    <property type="gene ID" value="HpaG809475"/>
</dbReference>
<dbReference type="EMBL" id="JH597779">
    <property type="status" value="NOT_ANNOTATED_CDS"/>
    <property type="molecule type" value="Genomic_DNA"/>
</dbReference>
<reference evidence="3" key="1">
    <citation type="journal article" date="2010" name="Science">
        <title>Signatures of adaptation to obligate biotrophy in the Hyaloperonospora arabidopsidis genome.</title>
        <authorList>
            <person name="Baxter L."/>
            <person name="Tripathy S."/>
            <person name="Ishaque N."/>
            <person name="Boot N."/>
            <person name="Cabral A."/>
            <person name="Kemen E."/>
            <person name="Thines M."/>
            <person name="Ah-Fong A."/>
            <person name="Anderson R."/>
            <person name="Badejoko W."/>
            <person name="Bittner-Eddy P."/>
            <person name="Boore J.L."/>
            <person name="Chibucos M.C."/>
            <person name="Coates M."/>
            <person name="Dehal P."/>
            <person name="Delehaunty K."/>
            <person name="Dong S."/>
            <person name="Downton P."/>
            <person name="Dumas B."/>
            <person name="Fabro G."/>
            <person name="Fronick C."/>
            <person name="Fuerstenberg S.I."/>
            <person name="Fulton L."/>
            <person name="Gaulin E."/>
            <person name="Govers F."/>
            <person name="Hughes L."/>
            <person name="Humphray S."/>
            <person name="Jiang R.H."/>
            <person name="Judelson H."/>
            <person name="Kamoun S."/>
            <person name="Kyung K."/>
            <person name="Meijer H."/>
            <person name="Minx P."/>
            <person name="Morris P."/>
            <person name="Nelson J."/>
            <person name="Phuntumart V."/>
            <person name="Qutob D."/>
            <person name="Rehmany A."/>
            <person name="Rougon-Cardoso A."/>
            <person name="Ryden P."/>
            <person name="Torto-Alalibo T."/>
            <person name="Studholme D."/>
            <person name="Wang Y."/>
            <person name="Win J."/>
            <person name="Wood J."/>
            <person name="Clifton S.W."/>
            <person name="Rogers J."/>
            <person name="Van den Ackerveken G."/>
            <person name="Jones J.D."/>
            <person name="McDowell J.M."/>
            <person name="Beynon J."/>
            <person name="Tyler B.M."/>
        </authorList>
    </citation>
    <scope>NUCLEOTIDE SEQUENCE [LARGE SCALE GENOMIC DNA]</scope>
    <source>
        <strain evidence="3">Emoy2</strain>
    </source>
</reference>